<accession>A0A9Q0EFH1</accession>
<proteinExistence type="predicted"/>
<keyword evidence="3" id="KW-1185">Reference proteome</keyword>
<protein>
    <submittedName>
        <fullName evidence="2">Uncharacterized protein</fullName>
    </submittedName>
</protein>
<reference evidence="2" key="1">
    <citation type="submission" date="2022-07" db="EMBL/GenBank/DDBJ databases">
        <title>Chromosome-level genome of Muraenolepis orangiensis.</title>
        <authorList>
            <person name="Kim J."/>
        </authorList>
    </citation>
    <scope>NUCLEOTIDE SEQUENCE</scope>
    <source>
        <strain evidence="2">KU_S4_2022</strain>
        <tissue evidence="2">Muscle</tissue>
    </source>
</reference>
<dbReference type="EMBL" id="JANIIK010000044">
    <property type="protein sequence ID" value="KAJ3604623.1"/>
    <property type="molecule type" value="Genomic_DNA"/>
</dbReference>
<gene>
    <name evidence="2" type="ORF">NHX12_029363</name>
</gene>
<dbReference type="AlphaFoldDB" id="A0A9Q0EFH1"/>
<evidence type="ECO:0000313" key="3">
    <source>
        <dbReference type="Proteomes" id="UP001148018"/>
    </source>
</evidence>
<organism evidence="2 3">
    <name type="scientific">Muraenolepis orangiensis</name>
    <name type="common">Patagonian moray cod</name>
    <dbReference type="NCBI Taxonomy" id="630683"/>
    <lineage>
        <taxon>Eukaryota</taxon>
        <taxon>Metazoa</taxon>
        <taxon>Chordata</taxon>
        <taxon>Craniata</taxon>
        <taxon>Vertebrata</taxon>
        <taxon>Euteleostomi</taxon>
        <taxon>Actinopterygii</taxon>
        <taxon>Neopterygii</taxon>
        <taxon>Teleostei</taxon>
        <taxon>Neoteleostei</taxon>
        <taxon>Acanthomorphata</taxon>
        <taxon>Zeiogadaria</taxon>
        <taxon>Gadariae</taxon>
        <taxon>Gadiformes</taxon>
        <taxon>Muraenolepidoidei</taxon>
        <taxon>Muraenolepididae</taxon>
        <taxon>Muraenolepis</taxon>
    </lineage>
</organism>
<comment type="caution">
    <text evidence="2">The sequence shown here is derived from an EMBL/GenBank/DDBJ whole genome shotgun (WGS) entry which is preliminary data.</text>
</comment>
<evidence type="ECO:0000313" key="2">
    <source>
        <dbReference type="EMBL" id="KAJ3604623.1"/>
    </source>
</evidence>
<dbReference type="Proteomes" id="UP001148018">
    <property type="component" value="Unassembled WGS sequence"/>
</dbReference>
<name>A0A9Q0EFH1_9TELE</name>
<evidence type="ECO:0000256" key="1">
    <source>
        <dbReference type="SAM" id="MobiDB-lite"/>
    </source>
</evidence>
<sequence length="142" mass="14838">MIVVPSVGAIEHGAVGGRGGILGGAHPAPLSDCIRGRAWYQRKSLVQEKEEEQGRQATRATAVGGEEEVVARPACATHTTGTDVWGQRDRERAYTVMRGLSPPALPSSQTAAAPESVGASYFTPPPPGAAKPHTEEPQITTS</sequence>
<feature type="region of interest" description="Disordered" evidence="1">
    <location>
        <begin position="99"/>
        <end position="142"/>
    </location>
</feature>